<keyword evidence="1" id="KW-0812">Transmembrane</keyword>
<feature type="non-terminal residue" evidence="2">
    <location>
        <position position="1"/>
    </location>
</feature>
<gene>
    <name evidence="2" type="ORF">CGOC_LOCUS10288</name>
</gene>
<name>A0A3P7MSV5_CYLGO</name>
<proteinExistence type="predicted"/>
<dbReference type="Gene3D" id="1.20.1250.20">
    <property type="entry name" value="MFS general substrate transporter like domains"/>
    <property type="match status" value="1"/>
</dbReference>
<accession>A0A3P7MSV5</accession>
<protein>
    <recommendedName>
        <fullName evidence="4">Major facilitator superfamily (MFS) profile domain-containing protein</fullName>
    </recommendedName>
</protein>
<dbReference type="InterPro" id="IPR036259">
    <property type="entry name" value="MFS_trans_sf"/>
</dbReference>
<dbReference type="Proteomes" id="UP000271889">
    <property type="component" value="Unassembled WGS sequence"/>
</dbReference>
<organism evidence="2 3">
    <name type="scientific">Cylicostephanus goldi</name>
    <name type="common">Nematode worm</name>
    <dbReference type="NCBI Taxonomy" id="71465"/>
    <lineage>
        <taxon>Eukaryota</taxon>
        <taxon>Metazoa</taxon>
        <taxon>Ecdysozoa</taxon>
        <taxon>Nematoda</taxon>
        <taxon>Chromadorea</taxon>
        <taxon>Rhabditida</taxon>
        <taxon>Rhabditina</taxon>
        <taxon>Rhabditomorpha</taxon>
        <taxon>Strongyloidea</taxon>
        <taxon>Strongylidae</taxon>
        <taxon>Cylicostephanus</taxon>
    </lineage>
</organism>
<dbReference type="OrthoDB" id="196650at2759"/>
<keyword evidence="1" id="KW-1133">Transmembrane helix</keyword>
<keyword evidence="3" id="KW-1185">Reference proteome</keyword>
<evidence type="ECO:0000256" key="1">
    <source>
        <dbReference type="SAM" id="Phobius"/>
    </source>
</evidence>
<evidence type="ECO:0000313" key="2">
    <source>
        <dbReference type="EMBL" id="VDN26067.1"/>
    </source>
</evidence>
<keyword evidence="1" id="KW-0472">Membrane</keyword>
<feature type="transmembrane region" description="Helical" evidence="1">
    <location>
        <begin position="57"/>
        <end position="74"/>
    </location>
</feature>
<sequence length="85" mass="8856">ASATVVSCLTSLVSAVHPNTDKGALAGVFRSIGALARAVGPIVASSLFWLTGPTRCYTLGGILLLIPLILLKRLENPVKEDKKAL</sequence>
<dbReference type="EMBL" id="UYRV01110558">
    <property type="protein sequence ID" value="VDN26067.1"/>
    <property type="molecule type" value="Genomic_DNA"/>
</dbReference>
<reference evidence="2 3" key="1">
    <citation type="submission" date="2018-11" db="EMBL/GenBank/DDBJ databases">
        <authorList>
            <consortium name="Pathogen Informatics"/>
        </authorList>
    </citation>
    <scope>NUCLEOTIDE SEQUENCE [LARGE SCALE GENOMIC DNA]</scope>
</reference>
<dbReference type="AlphaFoldDB" id="A0A3P7MSV5"/>
<evidence type="ECO:0000313" key="3">
    <source>
        <dbReference type="Proteomes" id="UP000271889"/>
    </source>
</evidence>
<dbReference type="SUPFAM" id="SSF103473">
    <property type="entry name" value="MFS general substrate transporter"/>
    <property type="match status" value="1"/>
</dbReference>
<evidence type="ECO:0008006" key="4">
    <source>
        <dbReference type="Google" id="ProtNLM"/>
    </source>
</evidence>